<protein>
    <submittedName>
        <fullName evidence="3">Uncharacterized protein</fullName>
    </submittedName>
</protein>
<reference evidence="3 4" key="1">
    <citation type="journal article" date="2012" name="Genome Biol.">
        <title>Genome and low-iron response of an oceanic diatom adapted to chronic iron limitation.</title>
        <authorList>
            <person name="Lommer M."/>
            <person name="Specht M."/>
            <person name="Roy A.S."/>
            <person name="Kraemer L."/>
            <person name="Andreson R."/>
            <person name="Gutowska M.A."/>
            <person name="Wolf J."/>
            <person name="Bergner S.V."/>
            <person name="Schilhabel M.B."/>
            <person name="Klostermeier U.C."/>
            <person name="Beiko R.G."/>
            <person name="Rosenstiel P."/>
            <person name="Hippler M."/>
            <person name="Laroche J."/>
        </authorList>
    </citation>
    <scope>NUCLEOTIDE SEQUENCE [LARGE SCALE GENOMIC DNA]</scope>
    <source>
        <strain evidence="3 4">CCMP1005</strain>
    </source>
</reference>
<dbReference type="Proteomes" id="UP000266841">
    <property type="component" value="Unassembled WGS sequence"/>
</dbReference>
<dbReference type="OrthoDB" id="39594at2759"/>
<keyword evidence="2" id="KW-0472">Membrane</keyword>
<evidence type="ECO:0000256" key="1">
    <source>
        <dbReference type="SAM" id="MobiDB-lite"/>
    </source>
</evidence>
<keyword evidence="2" id="KW-0812">Transmembrane</keyword>
<feature type="transmembrane region" description="Helical" evidence="2">
    <location>
        <begin position="225"/>
        <end position="242"/>
    </location>
</feature>
<keyword evidence="2" id="KW-1133">Transmembrane helix</keyword>
<proteinExistence type="predicted"/>
<dbReference type="EMBL" id="AGNL01017549">
    <property type="protein sequence ID" value="EJK64183.1"/>
    <property type="molecule type" value="Genomic_DNA"/>
</dbReference>
<organism evidence="3 4">
    <name type="scientific">Thalassiosira oceanica</name>
    <name type="common">Marine diatom</name>
    <dbReference type="NCBI Taxonomy" id="159749"/>
    <lineage>
        <taxon>Eukaryota</taxon>
        <taxon>Sar</taxon>
        <taxon>Stramenopiles</taxon>
        <taxon>Ochrophyta</taxon>
        <taxon>Bacillariophyta</taxon>
        <taxon>Coscinodiscophyceae</taxon>
        <taxon>Thalassiosirophycidae</taxon>
        <taxon>Thalassiosirales</taxon>
        <taxon>Thalassiosiraceae</taxon>
        <taxon>Thalassiosira</taxon>
    </lineage>
</organism>
<dbReference type="eggNOG" id="ENOG502SNTW">
    <property type="taxonomic scope" value="Eukaryota"/>
</dbReference>
<dbReference type="AlphaFoldDB" id="K0SDQ0"/>
<sequence>MAKLAKSRERGVNDFGVRFAQPQEQDCDRRGPELRKASEFTVVQQNDPVFMTRMLDSKLGTSASLKMGPPRTHITINISGARCPRFNALCSRPSTLRQNNNNNNNNNKSTSRASQSRQSSDAERGASLLDDVDDAAATIIIRRGQGRLRLGSRLLPAQLDKDLRLQGHVGGRPYNRPLRITGRLVPGTTIMAETTADNKKEAVDAPHSGKDEDFFDRLAALPMRSVLAIFVAIFAVVFQVTYKVSNAISGGRIGGILDAPTHDHLPDAAEELEFHPFAKPKLEVGEVEKLRWEEDGAIVQDYAARVGLPPKLVPTLKLYAMEMGIWDVMTTKLYDDPIVDHEGIEFYKFQSPYHKASEPEQMRNLTWNVERPGEKWVNIDMHWFNTADEAAHEDVLRALARGGFDEVIKGIANEFGLDSVIVDSFGFLAMTHCDNGYLHADLENVDGRAFAVQLGLHRPEGAGPELIIQTDDEMYKGEIYYGGQHGFVFGDGTRHGTRECDHRSSGETRISVTIWLVDYNEANFDKLAADVTAVFPPNGGKSEGKGWIRAQRGRHWWRDDPTVSLVNDEGRASLEFSDSKENCGEADCTDYEERDKCLRTCKIFIDDAEYKPGYLRREVLGY</sequence>
<keyword evidence="4" id="KW-1185">Reference proteome</keyword>
<evidence type="ECO:0000313" key="3">
    <source>
        <dbReference type="EMBL" id="EJK64183.1"/>
    </source>
</evidence>
<accession>K0SDQ0</accession>
<feature type="compositionally biased region" description="Low complexity" evidence="1">
    <location>
        <begin position="99"/>
        <end position="119"/>
    </location>
</feature>
<evidence type="ECO:0000256" key="2">
    <source>
        <dbReference type="SAM" id="Phobius"/>
    </source>
</evidence>
<feature type="region of interest" description="Disordered" evidence="1">
    <location>
        <begin position="92"/>
        <end position="127"/>
    </location>
</feature>
<name>K0SDQ0_THAOC</name>
<gene>
    <name evidence="3" type="ORF">THAOC_15108</name>
</gene>
<comment type="caution">
    <text evidence="3">The sequence shown here is derived from an EMBL/GenBank/DDBJ whole genome shotgun (WGS) entry which is preliminary data.</text>
</comment>
<evidence type="ECO:0000313" key="4">
    <source>
        <dbReference type="Proteomes" id="UP000266841"/>
    </source>
</evidence>